<dbReference type="Pfam" id="PF01177">
    <property type="entry name" value="Asp_Glu_race"/>
    <property type="match status" value="1"/>
</dbReference>
<dbReference type="PANTHER" id="PTHR21198">
    <property type="entry name" value="GLUTAMATE RACEMASE"/>
    <property type="match status" value="1"/>
</dbReference>
<evidence type="ECO:0000256" key="2">
    <source>
        <dbReference type="ARBA" id="ARBA00023235"/>
    </source>
</evidence>
<dbReference type="InterPro" id="IPR015942">
    <property type="entry name" value="Asp/Glu/hydantoin_racemase"/>
</dbReference>
<comment type="similarity">
    <text evidence="1">Belongs to the aspartate/glutamate racemases family.</text>
</comment>
<dbReference type="RefSeq" id="WP_092570789.1">
    <property type="nucleotide sequence ID" value="NZ_BMXH01000008.1"/>
</dbReference>
<dbReference type="NCBIfam" id="TIGR00035">
    <property type="entry name" value="asp_race"/>
    <property type="match status" value="1"/>
</dbReference>
<reference evidence="3 4" key="1">
    <citation type="submission" date="2016-10" db="EMBL/GenBank/DDBJ databases">
        <authorList>
            <person name="de Groot N.N."/>
        </authorList>
    </citation>
    <scope>NUCLEOTIDE SEQUENCE [LARGE SCALE GENOMIC DNA]</scope>
    <source>
        <strain evidence="3 4">DSM 19219</strain>
    </source>
</reference>
<dbReference type="EMBL" id="FNNI01000007">
    <property type="protein sequence ID" value="SDX76798.1"/>
    <property type="molecule type" value="Genomic_DNA"/>
</dbReference>
<dbReference type="InterPro" id="IPR004380">
    <property type="entry name" value="Asp_race"/>
</dbReference>
<name>A0A1H3EEX7_9GAMM</name>
<sequence>MLTIGLLGGMSWESTESYYRALNEGVKQALGGLHSAKVAMVSIDFAEIETMQHEGRWDDAGEVLANAARQVERAGADFLLIATNTMHKVAPQVEAAIDIPLLHIADATAERLAADGITRVGLLGTRFTMEQDFYKSCLTERYGIEVMVPDEARRDYVHRVIFDELCLGRIEPASKDGFLGVIGSLHADGAQAVILGCTEIAMLVKATDTDVPLYDTTAIHAAGAVERALHQSE</sequence>
<keyword evidence="2" id="KW-0413">Isomerase</keyword>
<dbReference type="GO" id="GO:0047661">
    <property type="term" value="F:amino-acid racemase activity"/>
    <property type="evidence" value="ECO:0007669"/>
    <property type="project" value="InterPro"/>
</dbReference>
<evidence type="ECO:0000256" key="1">
    <source>
        <dbReference type="ARBA" id="ARBA00007847"/>
    </source>
</evidence>
<dbReference type="AlphaFoldDB" id="A0A1H3EEX7"/>
<evidence type="ECO:0000313" key="3">
    <source>
        <dbReference type="EMBL" id="SDX76798.1"/>
    </source>
</evidence>
<dbReference type="Proteomes" id="UP000198500">
    <property type="component" value="Unassembled WGS sequence"/>
</dbReference>
<proteinExistence type="inferred from homology"/>
<keyword evidence="4" id="KW-1185">Reference proteome</keyword>
<organism evidence="3 4">
    <name type="scientific">Aidingimonas halophila</name>
    <dbReference type="NCBI Taxonomy" id="574349"/>
    <lineage>
        <taxon>Bacteria</taxon>
        <taxon>Pseudomonadati</taxon>
        <taxon>Pseudomonadota</taxon>
        <taxon>Gammaproteobacteria</taxon>
        <taxon>Oceanospirillales</taxon>
        <taxon>Halomonadaceae</taxon>
        <taxon>Aidingimonas</taxon>
    </lineage>
</organism>
<dbReference type="OrthoDB" id="9803739at2"/>
<gene>
    <name evidence="3" type="ORF">SAMN05443545_10790</name>
</gene>
<dbReference type="InterPro" id="IPR001920">
    <property type="entry name" value="Asp/Glu_race"/>
</dbReference>
<dbReference type="PANTHER" id="PTHR21198:SF7">
    <property type="entry name" value="ASPARTATE-GLUTAMATE RACEMASE FAMILY"/>
    <property type="match status" value="1"/>
</dbReference>
<dbReference type="SUPFAM" id="SSF53681">
    <property type="entry name" value="Aspartate/glutamate racemase"/>
    <property type="match status" value="2"/>
</dbReference>
<protein>
    <submittedName>
        <fullName evidence="3">Aspartate racemase</fullName>
    </submittedName>
</protein>
<dbReference type="STRING" id="574349.SAMN05443545_10790"/>
<evidence type="ECO:0000313" key="4">
    <source>
        <dbReference type="Proteomes" id="UP000198500"/>
    </source>
</evidence>
<accession>A0A1H3EEX7</accession>
<dbReference type="Gene3D" id="3.40.50.1860">
    <property type="match status" value="2"/>
</dbReference>